<dbReference type="Proteomes" id="UP000515163">
    <property type="component" value="Unplaced"/>
</dbReference>
<feature type="compositionally biased region" description="Basic and acidic residues" evidence="1">
    <location>
        <begin position="237"/>
        <end position="248"/>
    </location>
</feature>
<feature type="region of interest" description="Disordered" evidence="1">
    <location>
        <begin position="216"/>
        <end position="280"/>
    </location>
</feature>
<feature type="compositionally biased region" description="Basic residues" evidence="1">
    <location>
        <begin position="249"/>
        <end position="271"/>
    </location>
</feature>
<proteinExistence type="predicted"/>
<dbReference type="InParanoid" id="A0A6P8IXP2"/>
<sequence length="280" mass="31870">MRFHEDITSTEKRHGAYVHFICNILRGIAYYLEWSTKFILHFALHLVDVLEALTSVLLQVFKVVKLLIKVLFSFGDLLKFAGRNVGAEGSFLFVLCLITYFCFWLGGSSSVFSVSGALYINVCIVCVYVWAITIPVGGFLVFVRLRRKIKRQIDLLVNYEEFYEDSEYAAKSTEPVSILQPRAQRITNKELFADKTTETEAESVEFTAIDDDEASDLRQRKDSLSSEGTGKDEEDEVGSRSDEKEGKAGKGKKSFLKRTPRKRIKDKKNLKKIAQISKFS</sequence>
<evidence type="ECO:0000313" key="4">
    <source>
        <dbReference type="RefSeq" id="XP_031570788.1"/>
    </source>
</evidence>
<organism evidence="3 4">
    <name type="scientific">Actinia tenebrosa</name>
    <name type="common">Australian red waratah sea anemone</name>
    <dbReference type="NCBI Taxonomy" id="6105"/>
    <lineage>
        <taxon>Eukaryota</taxon>
        <taxon>Metazoa</taxon>
        <taxon>Cnidaria</taxon>
        <taxon>Anthozoa</taxon>
        <taxon>Hexacorallia</taxon>
        <taxon>Actiniaria</taxon>
        <taxon>Actiniidae</taxon>
        <taxon>Actinia</taxon>
    </lineage>
</organism>
<evidence type="ECO:0000313" key="3">
    <source>
        <dbReference type="Proteomes" id="UP000515163"/>
    </source>
</evidence>
<keyword evidence="3" id="KW-1185">Reference proteome</keyword>
<name>A0A6P8IXP2_ACTTE</name>
<feature type="transmembrane region" description="Helical" evidence="2">
    <location>
        <begin position="85"/>
        <end position="106"/>
    </location>
</feature>
<dbReference type="OrthoDB" id="10400555at2759"/>
<dbReference type="GeneID" id="116305094"/>
<reference evidence="4" key="1">
    <citation type="submission" date="2025-08" db="UniProtKB">
        <authorList>
            <consortium name="RefSeq"/>
        </authorList>
    </citation>
    <scope>IDENTIFICATION</scope>
    <source>
        <tissue evidence="4">Tentacle</tissue>
    </source>
</reference>
<accession>A0A6P8IXP2</accession>
<keyword evidence="2" id="KW-0812">Transmembrane</keyword>
<dbReference type="KEGG" id="aten:116305094"/>
<evidence type="ECO:0000256" key="1">
    <source>
        <dbReference type="SAM" id="MobiDB-lite"/>
    </source>
</evidence>
<keyword evidence="2" id="KW-0472">Membrane</keyword>
<evidence type="ECO:0000256" key="2">
    <source>
        <dbReference type="SAM" id="Phobius"/>
    </source>
</evidence>
<protein>
    <submittedName>
        <fullName evidence="4">Uncharacterized protein LOC116305094</fullName>
    </submittedName>
</protein>
<gene>
    <name evidence="4" type="primary">LOC116305094</name>
</gene>
<keyword evidence="2" id="KW-1133">Transmembrane helix</keyword>
<feature type="transmembrane region" description="Helical" evidence="2">
    <location>
        <begin position="118"/>
        <end position="143"/>
    </location>
</feature>
<dbReference type="RefSeq" id="XP_031570788.1">
    <property type="nucleotide sequence ID" value="XM_031714928.1"/>
</dbReference>
<dbReference type="AlphaFoldDB" id="A0A6P8IXP2"/>